<gene>
    <name evidence="2" type="ORF">UY23_C0001G0076</name>
</gene>
<protein>
    <submittedName>
        <fullName evidence="2">Glycosyl transferase</fullName>
    </submittedName>
</protein>
<dbReference type="EMBL" id="LCPF01000001">
    <property type="protein sequence ID" value="KKU91470.1"/>
    <property type="molecule type" value="Genomic_DNA"/>
</dbReference>
<evidence type="ECO:0000259" key="1">
    <source>
        <dbReference type="Pfam" id="PF00535"/>
    </source>
</evidence>
<feature type="domain" description="Glycosyltransferase 2-like" evidence="1">
    <location>
        <begin position="8"/>
        <end position="96"/>
    </location>
</feature>
<dbReference type="Proteomes" id="UP000034956">
    <property type="component" value="Unassembled WGS sequence"/>
</dbReference>
<evidence type="ECO:0000313" key="3">
    <source>
        <dbReference type="Proteomes" id="UP000034956"/>
    </source>
</evidence>
<sequence>MRSSVAAVILTYNEESNLERCLKSIVGLAQEIFVVDSYSTDKTLDIAGKYKANISQRPFKNQADQFNWALDNLDVKSDWILRLDADEYLTPELKLEISQVISGHQQESLPAVASQRRREHKSATAEVSGYYIKRRVYFLGRWMRHGGYYPAWFLRLWRKGAGRIEEREMDEHALLLRGKAAKLGNDFVDDNQNGLTAWMAKHNDYALREASEVIKGSRGQGGKRSFYYELPPFFRAFAYFIYRYFFRLGFLDGKKGFVFHFLHGFWYRFLIDAKIYEKRASK</sequence>
<dbReference type="PANTHER" id="PTHR43630">
    <property type="entry name" value="POLY-BETA-1,6-N-ACETYL-D-GLUCOSAMINE SYNTHASE"/>
    <property type="match status" value="1"/>
</dbReference>
<dbReference type="SUPFAM" id="SSF53448">
    <property type="entry name" value="Nucleotide-diphospho-sugar transferases"/>
    <property type="match status" value="1"/>
</dbReference>
<evidence type="ECO:0000313" key="2">
    <source>
        <dbReference type="EMBL" id="KKU91470.1"/>
    </source>
</evidence>
<dbReference type="Pfam" id="PF00535">
    <property type="entry name" value="Glycos_transf_2"/>
    <property type="match status" value="1"/>
</dbReference>
<dbReference type="GO" id="GO:0016740">
    <property type="term" value="F:transferase activity"/>
    <property type="evidence" value="ECO:0007669"/>
    <property type="project" value="UniProtKB-KW"/>
</dbReference>
<comment type="caution">
    <text evidence="2">The sequence shown here is derived from an EMBL/GenBank/DDBJ whole genome shotgun (WGS) entry which is preliminary data.</text>
</comment>
<dbReference type="PATRIC" id="fig|1618660.3.peg.79"/>
<dbReference type="InterPro" id="IPR001173">
    <property type="entry name" value="Glyco_trans_2-like"/>
</dbReference>
<dbReference type="AlphaFoldDB" id="A0A0G1XAV4"/>
<dbReference type="CDD" id="cd02511">
    <property type="entry name" value="Beta4Glucosyltransferase"/>
    <property type="match status" value="1"/>
</dbReference>
<keyword evidence="2" id="KW-0808">Transferase</keyword>
<dbReference type="InterPro" id="IPR029044">
    <property type="entry name" value="Nucleotide-diphossugar_trans"/>
</dbReference>
<dbReference type="Gene3D" id="3.90.550.10">
    <property type="entry name" value="Spore Coat Polysaccharide Biosynthesis Protein SpsA, Chain A"/>
    <property type="match status" value="1"/>
</dbReference>
<organism evidence="2 3">
    <name type="scientific">Candidatus Jorgensenbacteria bacterium GW2011_GWA1_48_11</name>
    <dbReference type="NCBI Taxonomy" id="1618660"/>
    <lineage>
        <taxon>Bacteria</taxon>
        <taxon>Candidatus Joergenseniibacteriota</taxon>
    </lineage>
</organism>
<reference evidence="2 3" key="1">
    <citation type="journal article" date="2015" name="Nature">
        <title>rRNA introns, odd ribosomes, and small enigmatic genomes across a large radiation of phyla.</title>
        <authorList>
            <person name="Brown C.T."/>
            <person name="Hug L.A."/>
            <person name="Thomas B.C."/>
            <person name="Sharon I."/>
            <person name="Castelle C.J."/>
            <person name="Singh A."/>
            <person name="Wilkins M.J."/>
            <person name="Williams K.H."/>
            <person name="Banfield J.F."/>
        </authorList>
    </citation>
    <scope>NUCLEOTIDE SEQUENCE [LARGE SCALE GENOMIC DNA]</scope>
</reference>
<name>A0A0G1XAV4_9BACT</name>
<accession>A0A0G1XAV4</accession>
<dbReference type="PANTHER" id="PTHR43630:SF2">
    <property type="entry name" value="GLYCOSYLTRANSFERASE"/>
    <property type="match status" value="1"/>
</dbReference>
<proteinExistence type="predicted"/>